<feature type="domain" description="Amine oxidase" evidence="1">
    <location>
        <begin position="10"/>
        <end position="279"/>
    </location>
</feature>
<evidence type="ECO:0000313" key="2">
    <source>
        <dbReference type="EMBL" id="RUO62260.1"/>
    </source>
</evidence>
<dbReference type="Pfam" id="PF01593">
    <property type="entry name" value="Amino_oxidase"/>
    <property type="match status" value="1"/>
</dbReference>
<keyword evidence="3" id="KW-1185">Reference proteome</keyword>
<dbReference type="OrthoDB" id="20837at2"/>
<reference evidence="3" key="1">
    <citation type="journal article" date="2018" name="Front. Microbiol.">
        <title>Genome-Based Analysis Reveals the Taxonomy and Diversity of the Family Idiomarinaceae.</title>
        <authorList>
            <person name="Liu Y."/>
            <person name="Lai Q."/>
            <person name="Shao Z."/>
        </authorList>
    </citation>
    <scope>NUCLEOTIDE SEQUENCE [LARGE SCALE GENOMIC DNA]</scope>
    <source>
        <strain evidence="3">CVS-6</strain>
    </source>
</reference>
<sequence length="426" mass="48219">MKIAVVGSGIAGMTCAHLLSEQHDVELFEVNDYLGGHTCTVDVGLQGKTYQVDTGFIVFNDRTYPHFRALMRKIGVAWRDTEMSFSVRDPASGLEYNGHSLNTLFAQRKNLFKPSFYRLLNGILQFNKRAKAAHAQLDTRMNQTLGEFLEEQDLPQQVADYYLLPMVAAIWSASIDDAADFPLDFFLRFFENHGLLNVADRPQWATIKGGSSAYIEPLVGHLGDAIHLNSNIRAVHRQLVGRKGAVTLEFADGELRDFDEVILACHSDQALKLLASPSAREKEILGGIPYQDNEVVLHTDIRLLPRERRAWASWNYLLHQGEKARQRPSSVTYNMNILQGIEAPETFCVTLNNTDAIQPDRILRRFTYAHPVYSLASMQLRGRRAEICGQQHTHFCGAYWYNGFHEDGVRSAIDVIRRLGVSWHVE</sequence>
<evidence type="ECO:0000259" key="1">
    <source>
        <dbReference type="Pfam" id="PF01593"/>
    </source>
</evidence>
<dbReference type="PANTHER" id="PTHR42923:SF17">
    <property type="entry name" value="AMINE OXIDASE DOMAIN-CONTAINING PROTEIN"/>
    <property type="match status" value="1"/>
</dbReference>
<dbReference type="AlphaFoldDB" id="A0A432YMT4"/>
<name>A0A432YMT4_9GAMM</name>
<gene>
    <name evidence="2" type="ORF">CWI71_05270</name>
</gene>
<dbReference type="GO" id="GO:0016491">
    <property type="term" value="F:oxidoreductase activity"/>
    <property type="evidence" value="ECO:0007669"/>
    <property type="project" value="InterPro"/>
</dbReference>
<dbReference type="InterPro" id="IPR002937">
    <property type="entry name" value="Amino_oxidase"/>
</dbReference>
<evidence type="ECO:0000313" key="3">
    <source>
        <dbReference type="Proteomes" id="UP000288259"/>
    </source>
</evidence>
<dbReference type="EMBL" id="PIPY01000004">
    <property type="protein sequence ID" value="RUO62260.1"/>
    <property type="molecule type" value="Genomic_DNA"/>
</dbReference>
<accession>A0A432YMT4</accession>
<dbReference type="PANTHER" id="PTHR42923">
    <property type="entry name" value="PROTOPORPHYRINOGEN OXIDASE"/>
    <property type="match status" value="1"/>
</dbReference>
<dbReference type="Gene3D" id="3.50.50.60">
    <property type="entry name" value="FAD/NAD(P)-binding domain"/>
    <property type="match status" value="1"/>
</dbReference>
<dbReference type="SUPFAM" id="SSF51905">
    <property type="entry name" value="FAD/NAD(P)-binding domain"/>
    <property type="match status" value="1"/>
</dbReference>
<dbReference type="InterPro" id="IPR050464">
    <property type="entry name" value="Zeta_carotene_desat/Oxidored"/>
</dbReference>
<proteinExistence type="predicted"/>
<dbReference type="RefSeq" id="WP_126754224.1">
    <property type="nucleotide sequence ID" value="NZ_PIPY01000004.1"/>
</dbReference>
<dbReference type="Proteomes" id="UP000288259">
    <property type="component" value="Unassembled WGS sequence"/>
</dbReference>
<comment type="caution">
    <text evidence="2">The sequence shown here is derived from an EMBL/GenBank/DDBJ whole genome shotgun (WGS) entry which is preliminary data.</text>
</comment>
<dbReference type="InterPro" id="IPR036188">
    <property type="entry name" value="FAD/NAD-bd_sf"/>
</dbReference>
<organism evidence="2 3">
    <name type="scientific">Pseudidiomarina insulisalsae</name>
    <dbReference type="NCBI Taxonomy" id="575789"/>
    <lineage>
        <taxon>Bacteria</taxon>
        <taxon>Pseudomonadati</taxon>
        <taxon>Pseudomonadota</taxon>
        <taxon>Gammaproteobacteria</taxon>
        <taxon>Alteromonadales</taxon>
        <taxon>Idiomarinaceae</taxon>
        <taxon>Pseudidiomarina</taxon>
    </lineage>
</organism>
<protein>
    <submittedName>
        <fullName evidence="2">FAD-dependent oxidoreductase</fullName>
    </submittedName>
</protein>